<dbReference type="Proteomes" id="UP001144205">
    <property type="component" value="Unassembled WGS sequence"/>
</dbReference>
<keyword evidence="2" id="KW-1185">Reference proteome</keyword>
<reference evidence="1" key="1">
    <citation type="journal article" date="2023" name="Int. J. Syst. Evol. Microbiol.">
        <title>Sinisalibacter aestuarii sp. nov., isolated from estuarine sediment of the Arakawa River.</title>
        <authorList>
            <person name="Arafat S.T."/>
            <person name="Hirano S."/>
            <person name="Sato A."/>
            <person name="Takeuchi K."/>
            <person name="Yasuda T."/>
            <person name="Terahara T."/>
            <person name="Hamada M."/>
            <person name="Kobayashi T."/>
        </authorList>
    </citation>
    <scope>NUCLEOTIDE SEQUENCE</scope>
    <source>
        <strain evidence="1">B-399</strain>
    </source>
</reference>
<comment type="caution">
    <text evidence="1">The sequence shown here is derived from an EMBL/GenBank/DDBJ whole genome shotgun (WGS) entry which is preliminary data.</text>
</comment>
<protein>
    <submittedName>
        <fullName evidence="1">Uncharacterized protein</fullName>
    </submittedName>
</protein>
<organism evidence="1 2">
    <name type="scientific">Sinisalibacter aestuarii</name>
    <dbReference type="NCBI Taxonomy" id="2949426"/>
    <lineage>
        <taxon>Bacteria</taxon>
        <taxon>Pseudomonadati</taxon>
        <taxon>Pseudomonadota</taxon>
        <taxon>Alphaproteobacteria</taxon>
        <taxon>Rhodobacterales</taxon>
        <taxon>Roseobacteraceae</taxon>
        <taxon>Sinisalibacter</taxon>
    </lineage>
</organism>
<name>A0ABQ5LSB8_9RHOB</name>
<evidence type="ECO:0000313" key="1">
    <source>
        <dbReference type="EMBL" id="GKY87886.1"/>
    </source>
</evidence>
<dbReference type="RefSeq" id="WP_281841873.1">
    <property type="nucleotide sequence ID" value="NZ_BROH01000004.1"/>
</dbReference>
<gene>
    <name evidence="1" type="ORF">STA1M1_17550</name>
</gene>
<sequence length="201" mass="22188">MLVSDTKMPTPTLMTCIRERFLQARRPERSKRLRSALRVETGHADRVDVPRGLTRALQAITMHLKAGTFQDQAAVFPALGNGNFGQAHDIFARLIFASLRHDRAHHETALNQIAATAHGFRLPPNAGGSWRRRCAWSGKLAEELDEHGYFGSEVPFPRFEAAVQFPPPGSGSATTYSLPFVISLKPPDSGSAMRTNRKAQS</sequence>
<accession>A0ABQ5LSB8</accession>
<dbReference type="EMBL" id="BROH01000004">
    <property type="protein sequence ID" value="GKY87886.1"/>
    <property type="molecule type" value="Genomic_DNA"/>
</dbReference>
<evidence type="ECO:0000313" key="2">
    <source>
        <dbReference type="Proteomes" id="UP001144205"/>
    </source>
</evidence>
<proteinExistence type="predicted"/>